<feature type="compositionally biased region" description="Basic and acidic residues" evidence="1">
    <location>
        <begin position="176"/>
        <end position="192"/>
    </location>
</feature>
<evidence type="ECO:0000313" key="2">
    <source>
        <dbReference type="EMBL" id="KAH8037662.1"/>
    </source>
</evidence>
<name>A0A9J6ETF3_RHIMP</name>
<dbReference type="EMBL" id="JABSTU010000002">
    <property type="protein sequence ID" value="KAH8037662.1"/>
    <property type="molecule type" value="Genomic_DNA"/>
</dbReference>
<proteinExistence type="predicted"/>
<organism evidence="2 3">
    <name type="scientific">Rhipicephalus microplus</name>
    <name type="common">Cattle tick</name>
    <name type="synonym">Boophilus microplus</name>
    <dbReference type="NCBI Taxonomy" id="6941"/>
    <lineage>
        <taxon>Eukaryota</taxon>
        <taxon>Metazoa</taxon>
        <taxon>Ecdysozoa</taxon>
        <taxon>Arthropoda</taxon>
        <taxon>Chelicerata</taxon>
        <taxon>Arachnida</taxon>
        <taxon>Acari</taxon>
        <taxon>Parasitiformes</taxon>
        <taxon>Ixodida</taxon>
        <taxon>Ixodoidea</taxon>
        <taxon>Ixodidae</taxon>
        <taxon>Rhipicephalinae</taxon>
        <taxon>Rhipicephalus</taxon>
        <taxon>Boophilus</taxon>
    </lineage>
</organism>
<comment type="caution">
    <text evidence="2">The sequence shown here is derived from an EMBL/GenBank/DDBJ whole genome shotgun (WGS) entry which is preliminary data.</text>
</comment>
<evidence type="ECO:0000313" key="3">
    <source>
        <dbReference type="Proteomes" id="UP000821866"/>
    </source>
</evidence>
<reference evidence="2" key="1">
    <citation type="journal article" date="2020" name="Cell">
        <title>Large-Scale Comparative Analyses of Tick Genomes Elucidate Their Genetic Diversity and Vector Capacities.</title>
        <authorList>
            <consortium name="Tick Genome and Microbiome Consortium (TIGMIC)"/>
            <person name="Jia N."/>
            <person name="Wang J."/>
            <person name="Shi W."/>
            <person name="Du L."/>
            <person name="Sun Y."/>
            <person name="Zhan W."/>
            <person name="Jiang J.F."/>
            <person name="Wang Q."/>
            <person name="Zhang B."/>
            <person name="Ji P."/>
            <person name="Bell-Sakyi L."/>
            <person name="Cui X.M."/>
            <person name="Yuan T.T."/>
            <person name="Jiang B.G."/>
            <person name="Yang W.F."/>
            <person name="Lam T.T."/>
            <person name="Chang Q.C."/>
            <person name="Ding S.J."/>
            <person name="Wang X.J."/>
            <person name="Zhu J.G."/>
            <person name="Ruan X.D."/>
            <person name="Zhao L."/>
            <person name="Wei J.T."/>
            <person name="Ye R.Z."/>
            <person name="Que T.C."/>
            <person name="Du C.H."/>
            <person name="Zhou Y.H."/>
            <person name="Cheng J.X."/>
            <person name="Dai P.F."/>
            <person name="Guo W.B."/>
            <person name="Han X.H."/>
            <person name="Huang E.J."/>
            <person name="Li L.F."/>
            <person name="Wei W."/>
            <person name="Gao Y.C."/>
            <person name="Liu J.Z."/>
            <person name="Shao H.Z."/>
            <person name="Wang X."/>
            <person name="Wang C.C."/>
            <person name="Yang T.C."/>
            <person name="Huo Q.B."/>
            <person name="Li W."/>
            <person name="Chen H.Y."/>
            <person name="Chen S.E."/>
            <person name="Zhou L.G."/>
            <person name="Ni X.B."/>
            <person name="Tian J.H."/>
            <person name="Sheng Y."/>
            <person name="Liu T."/>
            <person name="Pan Y.S."/>
            <person name="Xia L.Y."/>
            <person name="Li J."/>
            <person name="Zhao F."/>
            <person name="Cao W.C."/>
        </authorList>
    </citation>
    <scope>NUCLEOTIDE SEQUENCE</scope>
    <source>
        <strain evidence="2">Rmic-2018</strain>
    </source>
</reference>
<dbReference type="VEuPathDB" id="VectorBase:LOC119179711"/>
<keyword evidence="3" id="KW-1185">Reference proteome</keyword>
<reference evidence="2" key="2">
    <citation type="submission" date="2021-09" db="EMBL/GenBank/DDBJ databases">
        <authorList>
            <person name="Jia N."/>
            <person name="Wang J."/>
            <person name="Shi W."/>
            <person name="Du L."/>
            <person name="Sun Y."/>
            <person name="Zhan W."/>
            <person name="Jiang J."/>
            <person name="Wang Q."/>
            <person name="Zhang B."/>
            <person name="Ji P."/>
            <person name="Sakyi L.B."/>
            <person name="Cui X."/>
            <person name="Yuan T."/>
            <person name="Jiang B."/>
            <person name="Yang W."/>
            <person name="Lam T.T.-Y."/>
            <person name="Chang Q."/>
            <person name="Ding S."/>
            <person name="Wang X."/>
            <person name="Zhu J."/>
            <person name="Ruan X."/>
            <person name="Zhao L."/>
            <person name="Wei J."/>
            <person name="Que T."/>
            <person name="Du C."/>
            <person name="Cheng J."/>
            <person name="Dai P."/>
            <person name="Han X."/>
            <person name="Huang E."/>
            <person name="Gao Y."/>
            <person name="Liu J."/>
            <person name="Shao H."/>
            <person name="Ye R."/>
            <person name="Li L."/>
            <person name="Wei W."/>
            <person name="Wang X."/>
            <person name="Wang C."/>
            <person name="Huo Q."/>
            <person name="Li W."/>
            <person name="Guo W."/>
            <person name="Chen H."/>
            <person name="Chen S."/>
            <person name="Zhou L."/>
            <person name="Zhou L."/>
            <person name="Ni X."/>
            <person name="Tian J."/>
            <person name="Zhou Y."/>
            <person name="Sheng Y."/>
            <person name="Liu T."/>
            <person name="Pan Y."/>
            <person name="Xia L."/>
            <person name="Li J."/>
            <person name="Zhao F."/>
            <person name="Cao W."/>
        </authorList>
    </citation>
    <scope>NUCLEOTIDE SEQUENCE</scope>
    <source>
        <strain evidence="2">Rmic-2018</strain>
        <tissue evidence="2">Larvae</tissue>
    </source>
</reference>
<evidence type="ECO:0000256" key="1">
    <source>
        <dbReference type="SAM" id="MobiDB-lite"/>
    </source>
</evidence>
<feature type="compositionally biased region" description="Basic and acidic residues" evidence="1">
    <location>
        <begin position="76"/>
        <end position="92"/>
    </location>
</feature>
<feature type="region of interest" description="Disordered" evidence="1">
    <location>
        <begin position="75"/>
        <end position="293"/>
    </location>
</feature>
<feature type="compositionally biased region" description="Basic and acidic residues" evidence="1">
    <location>
        <begin position="144"/>
        <end position="153"/>
    </location>
</feature>
<gene>
    <name evidence="2" type="ORF">HPB51_015096</name>
</gene>
<accession>A0A9J6ETF3</accession>
<feature type="compositionally biased region" description="Basic and acidic residues" evidence="1">
    <location>
        <begin position="247"/>
        <end position="257"/>
    </location>
</feature>
<protein>
    <submittedName>
        <fullName evidence="2">Uncharacterized protein</fullName>
    </submittedName>
</protein>
<dbReference type="Proteomes" id="UP000821866">
    <property type="component" value="Chromosome 10"/>
</dbReference>
<sequence length="336" mass="36276">MTGSVVSPTIGCEKSKRVLARLRCRRCGNAGGSGRLVLADDMAFDGTTRVASHLFCFVLMLSLFIKSAMARQVDSNFHEPEPPPRFMEDEPPSRGAANDGQPGVDREIPDYDVGVPSLARPPRPADEELTSMAKESQPPDDDADAKPGHEGHLAVDGSSPGRYPHKYVKPANAAEGGRDLEPPMTHDERLVHDGNGPESHDPEPPSTFKKQPRGSVAGRDSKPATESEEHSAPDRYEPESRGAGSSSRDREQSRWREGQGGPEPVMAYDEGPARDEDEPDGSEPPATDEEKPVVVVGIEGRPAVSGDTPKLPVPMECLWCEYTDTCSTLGYNLGLD</sequence>
<feature type="compositionally biased region" description="Basic and acidic residues" evidence="1">
    <location>
        <begin position="219"/>
        <end position="240"/>
    </location>
</feature>
<dbReference type="AlphaFoldDB" id="A0A9J6ETF3"/>